<sequence>MRASRKQYFNGSMVVATLLSAALAGCGGGGGGDGDAPASSSPAVQSPVDTPVAQPGVAGGNAPAGTPGAAPVGPPKNTLALACEGCPPSAALSYSGSGVGIWRTRNDTASTADVPVQISGLTGQDLTLVFTNTTGSELAMQGISLTASGSSSMLHSMLQGRNADAGAHGSHDEQIMEFNRSGWQQYARKGAAPRYSVAAPVQGAVNDTRNWYNTDGTTRAATLVRQATTSDGVTVNYWVETAENTAQKVSPALLDALVTGFSNAGGIYDMLKSVGGPLWGPHQYGSSMIASGSQPVDIVILNFDRNAQPYGTVGYFWSQNAFLKGSLPNSNESVSLYLDAETLYLGGQPGKDDVLLTMAHEGMHLQNFYRRSVLAGGQYAFDVWLEEMTAMMMEDFASTRINAGYNNIRDNRFIDYIGYKGGNLNCNLLSFTGFGPKCESYSVSGALGGFLNRQLGLGFYKDLLARTSHTDSSAVLDAAVKNAKPASSLADQVLRWSTTSGSLMPAAVSPAGYGYPARTDGGFTLPVIDPSLYTGSRTLATAVPDKLQPYATFPVVRQAVRGTYNETVKLPAGMTLTVVAH</sequence>
<evidence type="ECO:0000313" key="3">
    <source>
        <dbReference type="EMBL" id="CAG2135244.1"/>
    </source>
</evidence>
<proteinExistence type="predicted"/>
<evidence type="ECO:0000313" key="4">
    <source>
        <dbReference type="Proteomes" id="UP000672657"/>
    </source>
</evidence>
<dbReference type="PROSITE" id="PS51257">
    <property type="entry name" value="PROKAR_LIPOPROTEIN"/>
    <property type="match status" value="1"/>
</dbReference>
<keyword evidence="4" id="KW-1185">Reference proteome</keyword>
<dbReference type="InterPro" id="IPR019501">
    <property type="entry name" value="Peptidase_M30_hyicolysin"/>
</dbReference>
<feature type="signal peptide" evidence="2">
    <location>
        <begin position="1"/>
        <end position="24"/>
    </location>
</feature>
<evidence type="ECO:0000256" key="2">
    <source>
        <dbReference type="SAM" id="SignalP"/>
    </source>
</evidence>
<accession>A0ABN7PTU0</accession>
<evidence type="ECO:0008006" key="5">
    <source>
        <dbReference type="Google" id="ProtNLM"/>
    </source>
</evidence>
<keyword evidence="2" id="KW-0732">Signal</keyword>
<dbReference type="RefSeq" id="WP_211952282.1">
    <property type="nucleotide sequence ID" value="NZ_CAJPVI010000004.1"/>
</dbReference>
<feature type="compositionally biased region" description="Low complexity" evidence="1">
    <location>
        <begin position="35"/>
        <end position="71"/>
    </location>
</feature>
<gene>
    <name evidence="3" type="ORF">LMG26411_01095</name>
</gene>
<feature type="chain" id="PRO_5045588374" description="Hemagglutinin-related transmembrane protein" evidence="2">
    <location>
        <begin position="25"/>
        <end position="581"/>
    </location>
</feature>
<dbReference type="EMBL" id="CAJPVI010000004">
    <property type="protein sequence ID" value="CAG2135244.1"/>
    <property type="molecule type" value="Genomic_DNA"/>
</dbReference>
<name>A0ABN7PTU0_9BURK</name>
<evidence type="ECO:0000256" key="1">
    <source>
        <dbReference type="SAM" id="MobiDB-lite"/>
    </source>
</evidence>
<feature type="region of interest" description="Disordered" evidence="1">
    <location>
        <begin position="29"/>
        <end position="71"/>
    </location>
</feature>
<dbReference type="Proteomes" id="UP000672657">
    <property type="component" value="Unassembled WGS sequence"/>
</dbReference>
<comment type="caution">
    <text evidence="3">The sequence shown here is derived from an EMBL/GenBank/DDBJ whole genome shotgun (WGS) entry which is preliminary data.</text>
</comment>
<protein>
    <recommendedName>
        <fullName evidence="5">Hemagglutinin-related transmembrane protein</fullName>
    </recommendedName>
</protein>
<reference evidence="3 4" key="1">
    <citation type="submission" date="2021-03" db="EMBL/GenBank/DDBJ databases">
        <authorList>
            <person name="Peeters C."/>
        </authorList>
    </citation>
    <scope>NUCLEOTIDE SEQUENCE [LARGE SCALE GENOMIC DNA]</scope>
    <source>
        <strain evidence="3 4">LMG 26411</strain>
    </source>
</reference>
<organism evidence="3 4">
    <name type="scientific">Cupriavidus numazuensis</name>
    <dbReference type="NCBI Taxonomy" id="221992"/>
    <lineage>
        <taxon>Bacteria</taxon>
        <taxon>Pseudomonadati</taxon>
        <taxon>Pseudomonadota</taxon>
        <taxon>Betaproteobacteria</taxon>
        <taxon>Burkholderiales</taxon>
        <taxon>Burkholderiaceae</taxon>
        <taxon>Cupriavidus</taxon>
    </lineage>
</organism>
<dbReference type="Pfam" id="PF10460">
    <property type="entry name" value="Peptidase_M30"/>
    <property type="match status" value="1"/>
</dbReference>